<dbReference type="InterPro" id="IPR013604">
    <property type="entry name" value="7TM_chemorcpt"/>
</dbReference>
<sequence>MAHILLVVLIMSCDAAEKSGRELIKTCYLLYERVTDDGLVNEKLLEVADYAKEWRPIFSAAGFYDVNQSTLTSSLQALITYVVILIQFSLSLKS</sequence>
<protein>
    <submittedName>
        <fullName evidence="7">Uncharacterized protein</fullName>
    </submittedName>
</protein>
<comment type="subcellular location">
    <subcellularLocation>
        <location evidence="1">Cell membrane</location>
        <topology evidence="1">Multi-pass membrane protein</topology>
    </subcellularLocation>
</comment>
<reference evidence="7" key="1">
    <citation type="journal article" date="2023" name="Insect Mol. Biol.">
        <title>Genome sequencing provides insights into the evolution of gene families encoding plant cell wall-degrading enzymes in longhorned beetles.</title>
        <authorList>
            <person name="Shin N.R."/>
            <person name="Okamura Y."/>
            <person name="Kirsch R."/>
            <person name="Pauchet Y."/>
        </authorList>
    </citation>
    <scope>NUCLEOTIDE SEQUENCE</scope>
    <source>
        <strain evidence="7">MMC_N1</strain>
    </source>
</reference>
<dbReference type="Pfam" id="PF08395">
    <property type="entry name" value="7tm_7"/>
    <property type="match status" value="1"/>
</dbReference>
<evidence type="ECO:0000256" key="1">
    <source>
        <dbReference type="ARBA" id="ARBA00004651"/>
    </source>
</evidence>
<keyword evidence="2" id="KW-1003">Cell membrane</keyword>
<evidence type="ECO:0000256" key="3">
    <source>
        <dbReference type="ARBA" id="ARBA00022692"/>
    </source>
</evidence>
<gene>
    <name evidence="7" type="ORF">NQ317_010737</name>
</gene>
<dbReference type="Proteomes" id="UP001162164">
    <property type="component" value="Unassembled WGS sequence"/>
</dbReference>
<keyword evidence="3" id="KW-0812">Transmembrane</keyword>
<accession>A0ABQ9JF92</accession>
<evidence type="ECO:0000256" key="2">
    <source>
        <dbReference type="ARBA" id="ARBA00022475"/>
    </source>
</evidence>
<feature type="signal peptide" evidence="6">
    <location>
        <begin position="1"/>
        <end position="15"/>
    </location>
</feature>
<evidence type="ECO:0000256" key="5">
    <source>
        <dbReference type="ARBA" id="ARBA00023136"/>
    </source>
</evidence>
<name>A0ABQ9JF92_9CUCU</name>
<keyword evidence="4" id="KW-1133">Transmembrane helix</keyword>
<comment type="caution">
    <text evidence="7">The sequence shown here is derived from an EMBL/GenBank/DDBJ whole genome shotgun (WGS) entry which is preliminary data.</text>
</comment>
<evidence type="ECO:0000256" key="6">
    <source>
        <dbReference type="SAM" id="SignalP"/>
    </source>
</evidence>
<evidence type="ECO:0000256" key="4">
    <source>
        <dbReference type="ARBA" id="ARBA00022989"/>
    </source>
</evidence>
<keyword evidence="6" id="KW-0732">Signal</keyword>
<dbReference type="EMBL" id="JAPWTJ010000653">
    <property type="protein sequence ID" value="KAJ8976574.1"/>
    <property type="molecule type" value="Genomic_DNA"/>
</dbReference>
<keyword evidence="5" id="KW-0472">Membrane</keyword>
<feature type="chain" id="PRO_5046891114" evidence="6">
    <location>
        <begin position="16"/>
        <end position="94"/>
    </location>
</feature>
<keyword evidence="8" id="KW-1185">Reference proteome</keyword>
<evidence type="ECO:0000313" key="7">
    <source>
        <dbReference type="EMBL" id="KAJ8976574.1"/>
    </source>
</evidence>
<proteinExistence type="predicted"/>
<evidence type="ECO:0000313" key="8">
    <source>
        <dbReference type="Proteomes" id="UP001162164"/>
    </source>
</evidence>
<organism evidence="7 8">
    <name type="scientific">Molorchus minor</name>
    <dbReference type="NCBI Taxonomy" id="1323400"/>
    <lineage>
        <taxon>Eukaryota</taxon>
        <taxon>Metazoa</taxon>
        <taxon>Ecdysozoa</taxon>
        <taxon>Arthropoda</taxon>
        <taxon>Hexapoda</taxon>
        <taxon>Insecta</taxon>
        <taxon>Pterygota</taxon>
        <taxon>Neoptera</taxon>
        <taxon>Endopterygota</taxon>
        <taxon>Coleoptera</taxon>
        <taxon>Polyphaga</taxon>
        <taxon>Cucujiformia</taxon>
        <taxon>Chrysomeloidea</taxon>
        <taxon>Cerambycidae</taxon>
        <taxon>Lamiinae</taxon>
        <taxon>Monochamini</taxon>
        <taxon>Molorchus</taxon>
    </lineage>
</organism>